<dbReference type="EMBL" id="MH464804">
    <property type="protein sequence ID" value="AXY94911.1"/>
    <property type="molecule type" value="mRNA"/>
</dbReference>
<protein>
    <submittedName>
        <fullName evidence="2">p-11</fullName>
    </submittedName>
</protein>
<sequence length="99" mass="10951">MSSFGVALVFLTLYFIPESKAVSRPVYDDDGHAPGGYQFGDGYIFQTPTPVDGRPSVDTSLKSLARLQSGERQALKDFLKMLQASLNKSSEEYNLAYYS</sequence>
<feature type="chain" id="PRO_5044587894" evidence="1">
    <location>
        <begin position="22"/>
        <end position="99"/>
    </location>
</feature>
<name>A0A385JDC4_GALME</name>
<gene>
    <name evidence="2" type="primary">P-11</name>
</gene>
<proteinExistence type="evidence at transcript level"/>
<accession>A0A385JDC4</accession>
<evidence type="ECO:0000256" key="1">
    <source>
        <dbReference type="SAM" id="SignalP"/>
    </source>
</evidence>
<evidence type="ECO:0000313" key="2">
    <source>
        <dbReference type="EMBL" id="AXY94911.1"/>
    </source>
</evidence>
<dbReference type="AlphaFoldDB" id="A0A385JDC4"/>
<reference evidence="2" key="1">
    <citation type="submission" date="2018-06" db="EMBL/GenBank/DDBJ databases">
        <title>The expansion of sericin gene family in the greater wax moth, Galleria mellonella.</title>
        <authorList>
            <person name="Zurovec M."/>
            <person name="Kludkiewicz B."/>
            <person name="Kucerova L."/>
            <person name="Konik P."/>
            <person name="Konikova T."/>
            <person name="Sehnal F."/>
            <person name="Strnad H."/>
            <person name="Sehadova H."/>
        </authorList>
    </citation>
    <scope>NUCLEOTIDE SEQUENCE</scope>
    <source>
        <tissue evidence="2">Larval silk glands</tissue>
    </source>
</reference>
<keyword evidence="1" id="KW-0732">Signal</keyword>
<organism evidence="2">
    <name type="scientific">Galleria mellonella</name>
    <name type="common">Greater wax moth</name>
    <dbReference type="NCBI Taxonomy" id="7137"/>
    <lineage>
        <taxon>Eukaryota</taxon>
        <taxon>Metazoa</taxon>
        <taxon>Ecdysozoa</taxon>
        <taxon>Arthropoda</taxon>
        <taxon>Hexapoda</taxon>
        <taxon>Insecta</taxon>
        <taxon>Pterygota</taxon>
        <taxon>Neoptera</taxon>
        <taxon>Endopterygota</taxon>
        <taxon>Lepidoptera</taxon>
        <taxon>Glossata</taxon>
        <taxon>Ditrysia</taxon>
        <taxon>Pyraloidea</taxon>
        <taxon>Pyralidae</taxon>
        <taxon>Galleriinae</taxon>
        <taxon>Galleria</taxon>
    </lineage>
</organism>
<feature type="signal peptide" evidence="1">
    <location>
        <begin position="1"/>
        <end position="21"/>
    </location>
</feature>